<keyword evidence="2" id="KW-1185">Reference proteome</keyword>
<evidence type="ECO:0000313" key="1">
    <source>
        <dbReference type="EMBL" id="SCV73493.1"/>
    </source>
</evidence>
<protein>
    <submittedName>
        <fullName evidence="1">BQ2448_7419 protein</fullName>
    </submittedName>
</protein>
<dbReference type="OrthoDB" id="3341476at2759"/>
<name>A0A238FNC0_9BASI</name>
<dbReference type="AlphaFoldDB" id="A0A238FNC0"/>
<sequence>MVPVNRQQNDWAKHVSMIEFMINSSANQSTGKTPFEVVLDLTPELTPARQAEGSTVL</sequence>
<dbReference type="EMBL" id="FMSP01000018">
    <property type="protein sequence ID" value="SCV73493.1"/>
    <property type="molecule type" value="Genomic_DNA"/>
</dbReference>
<accession>A0A238FNC0</accession>
<dbReference type="InterPro" id="IPR036397">
    <property type="entry name" value="RNaseH_sf"/>
</dbReference>
<dbReference type="GO" id="GO:0003676">
    <property type="term" value="F:nucleic acid binding"/>
    <property type="evidence" value="ECO:0007669"/>
    <property type="project" value="InterPro"/>
</dbReference>
<dbReference type="Gene3D" id="3.30.420.10">
    <property type="entry name" value="Ribonuclease H-like superfamily/Ribonuclease H"/>
    <property type="match status" value="1"/>
</dbReference>
<reference evidence="2" key="1">
    <citation type="submission" date="2016-09" db="EMBL/GenBank/DDBJ databases">
        <authorList>
            <person name="Jeantristanb JTB J.-T."/>
            <person name="Ricardo R."/>
        </authorList>
    </citation>
    <scope>NUCLEOTIDE SEQUENCE [LARGE SCALE GENOMIC DNA]</scope>
</reference>
<evidence type="ECO:0000313" key="2">
    <source>
        <dbReference type="Proteomes" id="UP000198372"/>
    </source>
</evidence>
<dbReference type="Proteomes" id="UP000198372">
    <property type="component" value="Unassembled WGS sequence"/>
</dbReference>
<organism evidence="1 2">
    <name type="scientific">Microbotryum intermedium</name>
    <dbReference type="NCBI Taxonomy" id="269621"/>
    <lineage>
        <taxon>Eukaryota</taxon>
        <taxon>Fungi</taxon>
        <taxon>Dikarya</taxon>
        <taxon>Basidiomycota</taxon>
        <taxon>Pucciniomycotina</taxon>
        <taxon>Microbotryomycetes</taxon>
        <taxon>Microbotryales</taxon>
        <taxon>Microbotryaceae</taxon>
        <taxon>Microbotryum</taxon>
    </lineage>
</organism>
<gene>
    <name evidence="1" type="ORF">BQ2448_7419</name>
</gene>
<proteinExistence type="predicted"/>